<dbReference type="GO" id="GO:0046928">
    <property type="term" value="P:regulation of neurotransmitter secretion"/>
    <property type="evidence" value="ECO:0000318"/>
    <property type="project" value="GO_Central"/>
</dbReference>
<evidence type="ECO:0000259" key="3">
    <source>
        <dbReference type="PROSITE" id="PS50004"/>
    </source>
</evidence>
<protein>
    <recommendedName>
        <fullName evidence="3">C2 domain-containing protein</fullName>
    </recommendedName>
</protein>
<reference evidence="4 6" key="1">
    <citation type="submission" date="2008-03" db="EMBL/GenBank/DDBJ databases">
        <title>Annotation of Ixodes scapularis.</title>
        <authorList>
            <consortium name="Ixodes scapularis Genome Project Consortium"/>
            <person name="Caler E."/>
            <person name="Hannick L.I."/>
            <person name="Bidwell S."/>
            <person name="Joardar V."/>
            <person name="Thiagarajan M."/>
            <person name="Amedeo P."/>
            <person name="Galinsky K.J."/>
            <person name="Schobel S."/>
            <person name="Inman J."/>
            <person name="Hostetler J."/>
            <person name="Miller J."/>
            <person name="Hammond M."/>
            <person name="Megy K."/>
            <person name="Lawson D."/>
            <person name="Kodira C."/>
            <person name="Sutton G."/>
            <person name="Meyer J."/>
            <person name="Hill C.A."/>
            <person name="Birren B."/>
            <person name="Nene V."/>
            <person name="Collins F."/>
            <person name="Alarcon-Chaidez F."/>
            <person name="Wikel S."/>
            <person name="Strausberg R."/>
        </authorList>
    </citation>
    <scope>NUCLEOTIDE SEQUENCE [LARGE SCALE GENOMIC DNA]</scope>
    <source>
        <strain evidence="6">Wikel</strain>
        <strain evidence="4">Wikel colony</strain>
    </source>
</reference>
<evidence type="ECO:0000256" key="1">
    <source>
        <dbReference type="ARBA" id="ARBA00022723"/>
    </source>
</evidence>
<keyword evidence="6" id="KW-1185">Reference proteome</keyword>
<name>B7PV26_IXOSC</name>
<evidence type="ECO:0000313" key="4">
    <source>
        <dbReference type="EMBL" id="EEC10448.1"/>
    </source>
</evidence>
<evidence type="ECO:0000313" key="6">
    <source>
        <dbReference type="Proteomes" id="UP000001555"/>
    </source>
</evidence>
<dbReference type="Gene3D" id="2.60.40.150">
    <property type="entry name" value="C2 domain"/>
    <property type="match status" value="1"/>
</dbReference>
<dbReference type="InterPro" id="IPR035892">
    <property type="entry name" value="C2_domain_sf"/>
</dbReference>
<dbReference type="PANTHER" id="PTHR45911">
    <property type="entry name" value="C2 DOMAIN-CONTAINING PROTEIN"/>
    <property type="match status" value="1"/>
</dbReference>
<dbReference type="GO" id="GO:0005509">
    <property type="term" value="F:calcium ion binding"/>
    <property type="evidence" value="ECO:0000318"/>
    <property type="project" value="GO_Central"/>
</dbReference>
<dbReference type="PROSITE" id="PS50004">
    <property type="entry name" value="C2"/>
    <property type="match status" value="1"/>
</dbReference>
<reference evidence="5" key="2">
    <citation type="submission" date="2020-05" db="UniProtKB">
        <authorList>
            <consortium name="EnsemblMetazoa"/>
        </authorList>
    </citation>
    <scope>IDENTIFICATION</scope>
    <source>
        <strain evidence="5">wikel</strain>
    </source>
</reference>
<dbReference type="HOGENOM" id="CLU_1005711_0_0_1"/>
<dbReference type="InterPro" id="IPR000008">
    <property type="entry name" value="C2_dom"/>
</dbReference>
<organism>
    <name type="scientific">Ixodes scapularis</name>
    <name type="common">Black-legged tick</name>
    <name type="synonym">Deer tick</name>
    <dbReference type="NCBI Taxonomy" id="6945"/>
    <lineage>
        <taxon>Eukaryota</taxon>
        <taxon>Metazoa</taxon>
        <taxon>Ecdysozoa</taxon>
        <taxon>Arthropoda</taxon>
        <taxon>Chelicerata</taxon>
        <taxon>Arachnida</taxon>
        <taxon>Acari</taxon>
        <taxon>Parasitiformes</taxon>
        <taxon>Ixodida</taxon>
        <taxon>Ixodoidea</taxon>
        <taxon>Ixodidae</taxon>
        <taxon>Ixodinae</taxon>
        <taxon>Ixodes</taxon>
    </lineage>
</organism>
<keyword evidence="1" id="KW-0479">Metal-binding</keyword>
<evidence type="ECO:0000256" key="2">
    <source>
        <dbReference type="ARBA" id="ARBA00022837"/>
    </source>
</evidence>
<feature type="domain" description="C2" evidence="3">
    <location>
        <begin position="41"/>
        <end position="176"/>
    </location>
</feature>
<accession>B7PV26</accession>
<keyword evidence="2" id="KW-0106">Calcium</keyword>
<dbReference type="AlphaFoldDB" id="B7PV26"/>
<sequence length="277" mass="30766">MAAEAAVTQPPAPNLKPAIKAKPATVALSPVLESAAKLLPRLRSVTGAAAPPSSIVCLKDTIVQFILLEAEDLDTSDTRPSCDPYVVFKIGDESYQSQASDRECQIYQPVMHDTSDPEWYEIFDIFVAKGGPMALLVMVMNNDRLATTEFFGRHYEYGITYEVQQELENNAGKLFFRMVIQEASSIDSKEILELPSRRTLKYARQRLHKKYAAWNVQGDLTDIGVALISVHRASSIAQPYLEAGLEAVCCVEITPKLLWQKGQPGTVDPVWNTVFKM</sequence>
<dbReference type="EnsemblMetazoa" id="ISCW019944-RA">
    <property type="protein sequence ID" value="ISCW019944-PA"/>
    <property type="gene ID" value="ISCW019944"/>
</dbReference>
<dbReference type="CDD" id="cd00030">
    <property type="entry name" value="C2"/>
    <property type="match status" value="1"/>
</dbReference>
<dbReference type="SUPFAM" id="SSF49562">
    <property type="entry name" value="C2 domain (Calcium/lipid-binding domain, CaLB)"/>
    <property type="match status" value="1"/>
</dbReference>
<dbReference type="Pfam" id="PF00168">
    <property type="entry name" value="C2"/>
    <property type="match status" value="1"/>
</dbReference>
<dbReference type="Proteomes" id="UP000001555">
    <property type="component" value="Unassembled WGS sequence"/>
</dbReference>
<dbReference type="EMBL" id="ABJB010256614">
    <property type="status" value="NOT_ANNOTATED_CDS"/>
    <property type="molecule type" value="Genomic_DNA"/>
</dbReference>
<dbReference type="VEuPathDB" id="VectorBase:ISCI019944"/>
<dbReference type="OrthoDB" id="5973539at2759"/>
<dbReference type="EMBL" id="DS797003">
    <property type="protein sequence ID" value="EEC10448.1"/>
    <property type="molecule type" value="Genomic_DNA"/>
</dbReference>
<evidence type="ECO:0000313" key="5">
    <source>
        <dbReference type="EnsemblMetazoa" id="ISCW019944-PA"/>
    </source>
</evidence>
<dbReference type="VEuPathDB" id="VectorBase:ISCP_033021"/>
<dbReference type="InParanoid" id="B7PV26"/>
<dbReference type="EMBL" id="ABJB010362428">
    <property type="status" value="NOT_ANNOTATED_CDS"/>
    <property type="molecule type" value="Genomic_DNA"/>
</dbReference>
<proteinExistence type="predicted"/>
<dbReference type="GO" id="GO:0030672">
    <property type="term" value="C:synaptic vesicle membrane"/>
    <property type="evidence" value="ECO:0000318"/>
    <property type="project" value="GO_Central"/>
</dbReference>
<dbReference type="EMBL" id="ABJB010055753">
    <property type="status" value="NOT_ANNOTATED_CDS"/>
    <property type="molecule type" value="Genomic_DNA"/>
</dbReference>
<dbReference type="PANTHER" id="PTHR45911:SF4">
    <property type="entry name" value="MULTIPLE C2 AND TRANSMEMBRANE DOMAIN-CONTAINING PROTEIN"/>
    <property type="match status" value="1"/>
</dbReference>
<dbReference type="PaxDb" id="6945-B7PV26"/>
<dbReference type="VEuPathDB" id="VectorBase:ISCW019944"/>
<gene>
    <name evidence="4" type="ORF">IscW_ISCW019944</name>
</gene>